<feature type="compositionally biased region" description="Basic and acidic residues" evidence="1">
    <location>
        <begin position="60"/>
        <end position="94"/>
    </location>
</feature>
<proteinExistence type="predicted"/>
<reference evidence="2" key="1">
    <citation type="submission" date="2020-04" db="EMBL/GenBank/DDBJ databases">
        <title>Hybrid Assembly of Korean Phytophthora infestans isolates.</title>
        <authorList>
            <person name="Prokchorchik M."/>
            <person name="Lee Y."/>
            <person name="Seo J."/>
            <person name="Cho J.-H."/>
            <person name="Park Y.-E."/>
            <person name="Jang D.-C."/>
            <person name="Im J.-S."/>
            <person name="Choi J.-G."/>
            <person name="Park H.-J."/>
            <person name="Lee G.-B."/>
            <person name="Lee Y.-G."/>
            <person name="Hong S.-Y."/>
            <person name="Cho K."/>
            <person name="Sohn K.H."/>
        </authorList>
    </citation>
    <scope>NUCLEOTIDE SEQUENCE</scope>
    <source>
        <strain evidence="2">KR_1_A1</strain>
    </source>
</reference>
<dbReference type="EMBL" id="WSZM01000092">
    <property type="protein sequence ID" value="KAF4043142.1"/>
    <property type="molecule type" value="Genomic_DNA"/>
</dbReference>
<keyword evidence="3" id="KW-1185">Reference proteome</keyword>
<sequence length="287" mass="32383">MSVKWICLYVEGRRLRSKSTNSSRPHYAQLTLSIEKDHSSDEDYKPDDEDIDVDIQSTERGVKCGENTGHKDEDVSGEESKLVEVNKKEEEEKMGSNPIKAKGTKRSRASQDNAASAPSIAVCVGQAESIGSSEGDRDGYTPRKRSSNHLAELASMSEQVQTIENVVAPFPKVTIKTWGEFDTLLASYTKANNLHSRVRSSESAETYNRSHTDEIPLTFRWHHRGFRCTHGVSQHSRSTGQRTRKPRFCGCLARFTPTVMLMDDGTFQIVIRNEVSCFLYNFVLYYT</sequence>
<feature type="region of interest" description="Disordered" evidence="1">
    <location>
        <begin position="17"/>
        <end position="119"/>
    </location>
</feature>
<protein>
    <submittedName>
        <fullName evidence="2">Uncharacterized protein</fullName>
    </submittedName>
</protein>
<dbReference type="Proteomes" id="UP000602510">
    <property type="component" value="Unassembled WGS sequence"/>
</dbReference>
<evidence type="ECO:0000313" key="2">
    <source>
        <dbReference type="EMBL" id="KAF4043142.1"/>
    </source>
</evidence>
<feature type="compositionally biased region" description="Acidic residues" evidence="1">
    <location>
        <begin position="44"/>
        <end position="53"/>
    </location>
</feature>
<gene>
    <name evidence="2" type="ORF">GN244_ATG04620</name>
</gene>
<evidence type="ECO:0000256" key="1">
    <source>
        <dbReference type="SAM" id="MobiDB-lite"/>
    </source>
</evidence>
<evidence type="ECO:0000313" key="3">
    <source>
        <dbReference type="Proteomes" id="UP000602510"/>
    </source>
</evidence>
<accession>A0A833SY66</accession>
<organism evidence="2 3">
    <name type="scientific">Phytophthora infestans</name>
    <name type="common">Potato late blight agent</name>
    <name type="synonym">Botrytis infestans</name>
    <dbReference type="NCBI Taxonomy" id="4787"/>
    <lineage>
        <taxon>Eukaryota</taxon>
        <taxon>Sar</taxon>
        <taxon>Stramenopiles</taxon>
        <taxon>Oomycota</taxon>
        <taxon>Peronosporomycetes</taxon>
        <taxon>Peronosporales</taxon>
        <taxon>Peronosporaceae</taxon>
        <taxon>Phytophthora</taxon>
    </lineage>
</organism>
<dbReference type="AlphaFoldDB" id="A0A833SY66"/>
<feature type="compositionally biased region" description="Basic and acidic residues" evidence="1">
    <location>
        <begin position="34"/>
        <end position="43"/>
    </location>
</feature>
<name>A0A833SY66_PHYIN</name>
<comment type="caution">
    <text evidence="2">The sequence shown here is derived from an EMBL/GenBank/DDBJ whole genome shotgun (WGS) entry which is preliminary data.</text>
</comment>